<proteinExistence type="inferred from homology"/>
<dbReference type="Pfam" id="PF21981">
    <property type="entry name" value="RecX_HTH3"/>
    <property type="match status" value="2"/>
</dbReference>
<dbReference type="Pfam" id="PF21982">
    <property type="entry name" value="RecX_HTH1"/>
    <property type="match status" value="1"/>
</dbReference>
<dbReference type="InterPro" id="IPR053926">
    <property type="entry name" value="RecX_HTH_1st"/>
</dbReference>
<evidence type="ECO:0000313" key="11">
    <source>
        <dbReference type="Proteomes" id="UP000279194"/>
    </source>
</evidence>
<dbReference type="EMBL" id="RCVM01000021">
    <property type="protein sequence ID" value="RLY01853.1"/>
    <property type="molecule type" value="Genomic_DNA"/>
</dbReference>
<evidence type="ECO:0000313" key="10">
    <source>
        <dbReference type="EMBL" id="RLY01853.1"/>
    </source>
</evidence>
<dbReference type="AlphaFoldDB" id="A0A3L9DPJ2"/>
<dbReference type="NCBIfam" id="NF010733">
    <property type="entry name" value="PRK14135.1"/>
    <property type="match status" value="1"/>
</dbReference>
<dbReference type="RefSeq" id="WP_121836178.1">
    <property type="nucleotide sequence ID" value="NZ_CP163513.1"/>
</dbReference>
<evidence type="ECO:0000256" key="3">
    <source>
        <dbReference type="ARBA" id="ARBA00009695"/>
    </source>
</evidence>
<dbReference type="PANTHER" id="PTHR33602:SF1">
    <property type="entry name" value="REGULATORY PROTEIN RECX FAMILY PROTEIN"/>
    <property type="match status" value="1"/>
</dbReference>
<dbReference type="InterPro" id="IPR036388">
    <property type="entry name" value="WH-like_DNA-bd_sf"/>
</dbReference>
<evidence type="ECO:0000256" key="5">
    <source>
        <dbReference type="ARBA" id="ARBA00022490"/>
    </source>
</evidence>
<protein>
    <recommendedName>
        <fullName evidence="4 6">Regulatory protein RecX</fullName>
    </recommendedName>
</protein>
<organism evidence="10 11">
    <name type="scientific">Streptococcus hillyeri</name>
    <dbReference type="NCBI Taxonomy" id="2282420"/>
    <lineage>
        <taxon>Bacteria</taxon>
        <taxon>Bacillati</taxon>
        <taxon>Bacillota</taxon>
        <taxon>Bacilli</taxon>
        <taxon>Lactobacillales</taxon>
        <taxon>Streptococcaceae</taxon>
        <taxon>Streptococcus</taxon>
    </lineage>
</organism>
<evidence type="ECO:0000259" key="8">
    <source>
        <dbReference type="Pfam" id="PF21981"/>
    </source>
</evidence>
<keyword evidence="5 6" id="KW-0963">Cytoplasm</keyword>
<feature type="coiled-coil region" evidence="7">
    <location>
        <begin position="199"/>
        <end position="233"/>
    </location>
</feature>
<dbReference type="OrthoDB" id="5421057at2"/>
<evidence type="ECO:0000259" key="9">
    <source>
        <dbReference type="Pfam" id="PF21982"/>
    </source>
</evidence>
<name>A0A3L9DPJ2_9STRE</name>
<evidence type="ECO:0000256" key="2">
    <source>
        <dbReference type="ARBA" id="ARBA00004496"/>
    </source>
</evidence>
<dbReference type="Gene3D" id="1.10.10.10">
    <property type="entry name" value="Winged helix-like DNA-binding domain superfamily/Winged helix DNA-binding domain"/>
    <property type="match status" value="4"/>
</dbReference>
<dbReference type="PANTHER" id="PTHR33602">
    <property type="entry name" value="REGULATORY PROTEIN RECX FAMILY PROTEIN"/>
    <property type="match status" value="1"/>
</dbReference>
<dbReference type="HAMAP" id="MF_01114">
    <property type="entry name" value="RecX"/>
    <property type="match status" value="1"/>
</dbReference>
<evidence type="ECO:0000256" key="4">
    <source>
        <dbReference type="ARBA" id="ARBA00018111"/>
    </source>
</evidence>
<dbReference type="GO" id="GO:0006282">
    <property type="term" value="P:regulation of DNA repair"/>
    <property type="evidence" value="ECO:0007669"/>
    <property type="project" value="UniProtKB-UniRule"/>
</dbReference>
<dbReference type="InterPro" id="IPR003783">
    <property type="entry name" value="Regulatory_RecX"/>
</dbReference>
<evidence type="ECO:0000256" key="1">
    <source>
        <dbReference type="ARBA" id="ARBA00003529"/>
    </source>
</evidence>
<evidence type="ECO:0000256" key="7">
    <source>
        <dbReference type="SAM" id="Coils"/>
    </source>
</evidence>
<feature type="domain" description="RecX third three-helical" evidence="8">
    <location>
        <begin position="153"/>
        <end position="195"/>
    </location>
</feature>
<dbReference type="GO" id="GO:0005737">
    <property type="term" value="C:cytoplasm"/>
    <property type="evidence" value="ECO:0007669"/>
    <property type="project" value="UniProtKB-SubCell"/>
</dbReference>
<dbReference type="Proteomes" id="UP000279194">
    <property type="component" value="Unassembled WGS sequence"/>
</dbReference>
<comment type="caution">
    <text evidence="10">The sequence shown here is derived from an EMBL/GenBank/DDBJ whole genome shotgun (WGS) entry which is preliminary data.</text>
</comment>
<comment type="similarity">
    <text evidence="3 6">Belongs to the RecX family.</text>
</comment>
<dbReference type="InterPro" id="IPR053925">
    <property type="entry name" value="RecX_HTH_3rd"/>
</dbReference>
<sequence>MKITKIEKKKRLYLVEIDSTETLYVTEDTIVRFMMTKGMTLTSESLNAIKEFAQFSYGKNMALYHLSFKKRTEKEVKNYLIQHEIDDKIIPKVIKNLKDDKWIDDKSYTQQIIDTNLVSGDKGAYLLKQKLTQKGIPQTILDPLFEEVDFTPLAEKIAQKLYRKYQQKLPQKALTDKILQFLLNKGFSYPESKAALSSLDITKDEEQESELILKELEKQHRRLSKKYDGYELKQRLIQALARKGYQFDDIYSALRDFL</sequence>
<accession>A0A3L9DPJ2</accession>
<feature type="domain" description="RecX first three-helical" evidence="9">
    <location>
        <begin position="59"/>
        <end position="95"/>
    </location>
</feature>
<comment type="function">
    <text evidence="1 6">Modulates RecA activity.</text>
</comment>
<gene>
    <name evidence="6 10" type="primary">recX</name>
    <name evidence="10" type="ORF">EAF07_08760</name>
</gene>
<evidence type="ECO:0000256" key="6">
    <source>
        <dbReference type="HAMAP-Rule" id="MF_01114"/>
    </source>
</evidence>
<feature type="domain" description="RecX third three-helical" evidence="8">
    <location>
        <begin position="206"/>
        <end position="254"/>
    </location>
</feature>
<keyword evidence="7" id="KW-0175">Coiled coil</keyword>
<reference evidence="10 11" key="1">
    <citation type="submission" date="2018-10" db="EMBL/GenBank/DDBJ databases">
        <title>Streptococcus hillyeri sp. nov., isolated from equine tracheal sample.</title>
        <authorList>
            <person name="Macfadyen A.C."/>
            <person name="Waller A."/>
            <person name="Paterson G.K."/>
        </authorList>
    </citation>
    <scope>NUCLEOTIDE SEQUENCE [LARGE SCALE GENOMIC DNA]</scope>
    <source>
        <strain evidence="10 11">28462</strain>
    </source>
</reference>
<keyword evidence="11" id="KW-1185">Reference proteome</keyword>
<comment type="subcellular location">
    <subcellularLocation>
        <location evidence="2 6">Cytoplasm</location>
    </subcellularLocation>
</comment>